<evidence type="ECO:0000313" key="3">
    <source>
        <dbReference type="Proteomes" id="UP000250235"/>
    </source>
</evidence>
<protein>
    <recommendedName>
        <fullName evidence="4">Splicing factor 3B subunit 1-like</fullName>
    </recommendedName>
</protein>
<name>A0A2Z7AAW4_9LAMI</name>
<feature type="compositionally biased region" description="Basic and acidic residues" evidence="1">
    <location>
        <begin position="169"/>
        <end position="178"/>
    </location>
</feature>
<gene>
    <name evidence="2" type="ORF">F511_35589</name>
</gene>
<keyword evidence="3" id="KW-1185">Reference proteome</keyword>
<feature type="region of interest" description="Disordered" evidence="1">
    <location>
        <begin position="168"/>
        <end position="204"/>
    </location>
</feature>
<dbReference type="Proteomes" id="UP000250235">
    <property type="component" value="Unassembled WGS sequence"/>
</dbReference>
<accession>A0A2Z7AAW4</accession>
<evidence type="ECO:0000256" key="1">
    <source>
        <dbReference type="SAM" id="MobiDB-lite"/>
    </source>
</evidence>
<evidence type="ECO:0008006" key="4">
    <source>
        <dbReference type="Google" id="ProtNLM"/>
    </source>
</evidence>
<dbReference type="EMBL" id="KV017193">
    <property type="protein sequence ID" value="KZV18822.1"/>
    <property type="molecule type" value="Genomic_DNA"/>
</dbReference>
<evidence type="ECO:0000313" key="2">
    <source>
        <dbReference type="EMBL" id="KZV18822.1"/>
    </source>
</evidence>
<sequence length="620" mass="68865">MASSLINNVIQVYFDSVLGMEHEGMVAMFEALLLSRLSGFLGCSSAIYEASLVKFFHNASVRDGKVVSTVQGKPVSISEELFAGTCELPLEGLTDFPEVQKDLVFEARNAFSYDERGYAVQICILLKNAPDLELGESKEFPPLKILTAKTFGTYIAKNNNIFVDEDEPAVEKPAEKKKAGSKNRPATTVEAPVAKKKKTTVEKAAPTDKNLGLVTVAQDVEPITTVPAVNPRASRHRAPKRKFVLQTGSDDEIVDSIIHQVIADTAAIETEEPAVEESEIMRSAEIDIEGYERSTAEKKHKLEWTRPYSSHMFEGYNVQPGVFIPRSNMKFKSTCWIIARILVDGSWLIVEGVDYWRPISRPNDSHKWEMLPQRPYIDDLAPLFAFVEPVQDLDSRSPFSRLICGHWTGVCVAVVQFSLLEFLRPVGTVNRCREIIGPVVDIEEPAVQTLFSSSSGSTIYRSPSTRSDSFSQCHLDSVTADPIVQIETIQNPVPTASDSFSQHNPDTFFNSPSQRTSADSRMLFTTDEIPLDVDDKFKGVQDQQAALSHDLMEFRVQAQENFNTLTSQLSELVDYINRGGDAKKGKVVEAEVRSLLLMIMADLVPVMKEADLEEIVGADL</sequence>
<reference evidence="2 3" key="1">
    <citation type="journal article" date="2015" name="Proc. Natl. Acad. Sci. U.S.A.">
        <title>The resurrection genome of Boea hygrometrica: A blueprint for survival of dehydration.</title>
        <authorList>
            <person name="Xiao L."/>
            <person name="Yang G."/>
            <person name="Zhang L."/>
            <person name="Yang X."/>
            <person name="Zhao S."/>
            <person name="Ji Z."/>
            <person name="Zhou Q."/>
            <person name="Hu M."/>
            <person name="Wang Y."/>
            <person name="Chen M."/>
            <person name="Xu Y."/>
            <person name="Jin H."/>
            <person name="Xiao X."/>
            <person name="Hu G."/>
            <person name="Bao F."/>
            <person name="Hu Y."/>
            <person name="Wan P."/>
            <person name="Li L."/>
            <person name="Deng X."/>
            <person name="Kuang T."/>
            <person name="Xiang C."/>
            <person name="Zhu J.K."/>
            <person name="Oliver M.J."/>
            <person name="He Y."/>
        </authorList>
    </citation>
    <scope>NUCLEOTIDE SEQUENCE [LARGE SCALE GENOMIC DNA]</scope>
    <source>
        <strain evidence="3">cv. XS01</strain>
    </source>
</reference>
<organism evidence="2 3">
    <name type="scientific">Dorcoceras hygrometricum</name>
    <dbReference type="NCBI Taxonomy" id="472368"/>
    <lineage>
        <taxon>Eukaryota</taxon>
        <taxon>Viridiplantae</taxon>
        <taxon>Streptophyta</taxon>
        <taxon>Embryophyta</taxon>
        <taxon>Tracheophyta</taxon>
        <taxon>Spermatophyta</taxon>
        <taxon>Magnoliopsida</taxon>
        <taxon>eudicotyledons</taxon>
        <taxon>Gunneridae</taxon>
        <taxon>Pentapetalae</taxon>
        <taxon>asterids</taxon>
        <taxon>lamiids</taxon>
        <taxon>Lamiales</taxon>
        <taxon>Gesneriaceae</taxon>
        <taxon>Didymocarpoideae</taxon>
        <taxon>Trichosporeae</taxon>
        <taxon>Loxocarpinae</taxon>
        <taxon>Dorcoceras</taxon>
    </lineage>
</organism>
<dbReference type="AlphaFoldDB" id="A0A2Z7AAW4"/>
<proteinExistence type="predicted"/>